<dbReference type="GO" id="GO:0015280">
    <property type="term" value="F:ligand-gated sodium channel activity"/>
    <property type="evidence" value="ECO:0007669"/>
    <property type="project" value="TreeGrafter"/>
</dbReference>
<evidence type="ECO:0000256" key="1">
    <source>
        <dbReference type="ARBA" id="ARBA00004141"/>
    </source>
</evidence>
<keyword evidence="8 12" id="KW-0406">Ion transport</keyword>
<comment type="subcellular location">
    <subcellularLocation>
        <location evidence="1">Membrane</location>
        <topology evidence="1">Multi-pass membrane protein</topology>
    </subcellularLocation>
</comment>
<evidence type="ECO:0000256" key="3">
    <source>
        <dbReference type="ARBA" id="ARBA00022448"/>
    </source>
</evidence>
<evidence type="ECO:0000256" key="13">
    <source>
        <dbReference type="SAM" id="Phobius"/>
    </source>
</evidence>
<evidence type="ECO:0000313" key="15">
    <source>
        <dbReference type="Proteomes" id="UP000826195"/>
    </source>
</evidence>
<protein>
    <submittedName>
        <fullName evidence="14">Uncharacterized protein</fullName>
    </submittedName>
</protein>
<keyword evidence="6 13" id="KW-1133">Transmembrane helix</keyword>
<reference evidence="14 15" key="1">
    <citation type="journal article" date="2021" name="J. Hered.">
        <title>A chromosome-level genome assembly of the parasitoid wasp, Cotesia glomerata (Hymenoptera: Braconidae).</title>
        <authorList>
            <person name="Pinto B.J."/>
            <person name="Weis J.J."/>
            <person name="Gamble T."/>
            <person name="Ode P.J."/>
            <person name="Paul R."/>
            <person name="Zaspel J.M."/>
        </authorList>
    </citation>
    <scope>NUCLEOTIDE SEQUENCE [LARGE SCALE GENOMIC DNA]</scope>
    <source>
        <strain evidence="14">CgM1</strain>
    </source>
</reference>
<name>A0AAV7I4N5_COTGL</name>
<evidence type="ECO:0000256" key="12">
    <source>
        <dbReference type="RuleBase" id="RU000679"/>
    </source>
</evidence>
<evidence type="ECO:0000256" key="4">
    <source>
        <dbReference type="ARBA" id="ARBA00022461"/>
    </source>
</evidence>
<proteinExistence type="inferred from homology"/>
<dbReference type="PANTHER" id="PTHR11690:SF288">
    <property type="entry name" value="AMILORIDE-SENSITIVE NA+ CHANNEL-RELATED"/>
    <property type="match status" value="1"/>
</dbReference>
<keyword evidence="9 13" id="KW-0472">Membrane</keyword>
<keyword evidence="4 12" id="KW-0894">Sodium channel</keyword>
<dbReference type="InterPro" id="IPR001873">
    <property type="entry name" value="ENaC"/>
</dbReference>
<evidence type="ECO:0000256" key="10">
    <source>
        <dbReference type="ARBA" id="ARBA00023201"/>
    </source>
</evidence>
<keyword evidence="7" id="KW-0915">Sodium</keyword>
<dbReference type="AlphaFoldDB" id="A0AAV7I4N5"/>
<comment type="caution">
    <text evidence="14">The sequence shown here is derived from an EMBL/GenBank/DDBJ whole genome shotgun (WGS) entry which is preliminary data.</text>
</comment>
<keyword evidence="10 12" id="KW-0739">Sodium transport</keyword>
<dbReference type="GO" id="GO:0005886">
    <property type="term" value="C:plasma membrane"/>
    <property type="evidence" value="ECO:0007669"/>
    <property type="project" value="TreeGrafter"/>
</dbReference>
<comment type="similarity">
    <text evidence="2 12">Belongs to the amiloride-sensitive sodium channel (TC 1.A.6) family.</text>
</comment>
<feature type="transmembrane region" description="Helical" evidence="13">
    <location>
        <begin position="70"/>
        <end position="91"/>
    </location>
</feature>
<keyword evidence="5 12" id="KW-0812">Transmembrane</keyword>
<dbReference type="Pfam" id="PF00858">
    <property type="entry name" value="ASC"/>
    <property type="match status" value="1"/>
</dbReference>
<evidence type="ECO:0000256" key="6">
    <source>
        <dbReference type="ARBA" id="ARBA00022989"/>
    </source>
</evidence>
<evidence type="ECO:0000313" key="14">
    <source>
        <dbReference type="EMBL" id="KAH0540859.1"/>
    </source>
</evidence>
<organism evidence="14 15">
    <name type="scientific">Cotesia glomerata</name>
    <name type="common">Lepidopteran parasitic wasp</name>
    <name type="synonym">Apanteles glomeratus</name>
    <dbReference type="NCBI Taxonomy" id="32391"/>
    <lineage>
        <taxon>Eukaryota</taxon>
        <taxon>Metazoa</taxon>
        <taxon>Ecdysozoa</taxon>
        <taxon>Arthropoda</taxon>
        <taxon>Hexapoda</taxon>
        <taxon>Insecta</taxon>
        <taxon>Pterygota</taxon>
        <taxon>Neoptera</taxon>
        <taxon>Endopterygota</taxon>
        <taxon>Hymenoptera</taxon>
        <taxon>Apocrita</taxon>
        <taxon>Ichneumonoidea</taxon>
        <taxon>Braconidae</taxon>
        <taxon>Microgastrinae</taxon>
        <taxon>Cotesia</taxon>
    </lineage>
</organism>
<dbReference type="PANTHER" id="PTHR11690">
    <property type="entry name" value="AMILORIDE-SENSITIVE SODIUM CHANNEL-RELATED"/>
    <property type="match status" value="1"/>
</dbReference>
<keyword evidence="11 12" id="KW-0407">Ion channel</keyword>
<keyword evidence="3 12" id="KW-0813">Transport</keyword>
<evidence type="ECO:0000256" key="7">
    <source>
        <dbReference type="ARBA" id="ARBA00023053"/>
    </source>
</evidence>
<evidence type="ECO:0000256" key="5">
    <source>
        <dbReference type="ARBA" id="ARBA00022692"/>
    </source>
</evidence>
<keyword evidence="15" id="KW-1185">Reference proteome</keyword>
<dbReference type="Proteomes" id="UP000826195">
    <property type="component" value="Unassembled WGS sequence"/>
</dbReference>
<evidence type="ECO:0000256" key="2">
    <source>
        <dbReference type="ARBA" id="ARBA00007193"/>
    </source>
</evidence>
<gene>
    <name evidence="14" type="ORF">KQX54_020241</name>
</gene>
<accession>A0AAV7I4N5</accession>
<evidence type="ECO:0000256" key="11">
    <source>
        <dbReference type="ARBA" id="ARBA00023303"/>
    </source>
</evidence>
<dbReference type="EMBL" id="JAHXZJ010002609">
    <property type="protein sequence ID" value="KAH0540859.1"/>
    <property type="molecule type" value="Genomic_DNA"/>
</dbReference>
<sequence>METISIRVDKKNFRRPQNRWVSSAKPKRATTAWGKFIIILKKHVKLFCDNTSLVGYKYLTEPGRPVRERVFWIIIHTVTLCTLSVTIFSLWKQYVDTPVVTLVDSDHYPSNELDLPGVSICNINRMSRKAVEIFAQELIDAKATNASFIEVMKMILGLGSLYETGYDRTETDEKMDLLIDEVLRKFYREDDYDVTPLLKRVSL</sequence>
<evidence type="ECO:0000256" key="9">
    <source>
        <dbReference type="ARBA" id="ARBA00023136"/>
    </source>
</evidence>
<evidence type="ECO:0000256" key="8">
    <source>
        <dbReference type="ARBA" id="ARBA00023065"/>
    </source>
</evidence>